<organism evidence="1">
    <name type="scientific">Zea mays</name>
    <name type="common">Maize</name>
    <dbReference type="NCBI Taxonomy" id="4577"/>
    <lineage>
        <taxon>Eukaryota</taxon>
        <taxon>Viridiplantae</taxon>
        <taxon>Streptophyta</taxon>
        <taxon>Embryophyta</taxon>
        <taxon>Tracheophyta</taxon>
        <taxon>Spermatophyta</taxon>
        <taxon>Magnoliopsida</taxon>
        <taxon>Liliopsida</taxon>
        <taxon>Poales</taxon>
        <taxon>Poaceae</taxon>
        <taxon>PACMAD clade</taxon>
        <taxon>Panicoideae</taxon>
        <taxon>Andropogonodae</taxon>
        <taxon>Andropogoneae</taxon>
        <taxon>Tripsacinae</taxon>
        <taxon>Zea</taxon>
    </lineage>
</organism>
<name>A0A3L6FTR4_MAIZE</name>
<dbReference type="EMBL" id="NCVQ01000003">
    <property type="protein sequence ID" value="PWZ38275.1"/>
    <property type="molecule type" value="Genomic_DNA"/>
</dbReference>
<protein>
    <submittedName>
        <fullName evidence="1">Uncharacterized protein</fullName>
    </submittedName>
</protein>
<accession>A0A3L6FTR4</accession>
<dbReference type="Proteomes" id="UP000251960">
    <property type="component" value="Chromosome 2"/>
</dbReference>
<sequence>MQGLDRGDTTSRLITWLF</sequence>
<dbReference type="AlphaFoldDB" id="A0A3L6FTR4"/>
<comment type="caution">
    <text evidence="1">The sequence shown here is derived from an EMBL/GenBank/DDBJ whole genome shotgun (WGS) entry which is preliminary data.</text>
</comment>
<evidence type="ECO:0000313" key="1">
    <source>
        <dbReference type="EMBL" id="PWZ38275.1"/>
    </source>
</evidence>
<proteinExistence type="predicted"/>
<reference evidence="1" key="1">
    <citation type="journal article" date="2018" name="Nat. Genet.">
        <title>Extensive intraspecific gene order and gene structural variations between Mo17 and other maize genomes.</title>
        <authorList>
            <person name="Sun S."/>
            <person name="Zhou Y."/>
            <person name="Chen J."/>
            <person name="Shi J."/>
            <person name="Zhao H."/>
            <person name="Zhao H."/>
            <person name="Song W."/>
            <person name="Zhang M."/>
            <person name="Cui Y."/>
            <person name="Dong X."/>
            <person name="Liu H."/>
            <person name="Ma X."/>
            <person name="Jiao Y."/>
            <person name="Wang B."/>
            <person name="Wei X."/>
            <person name="Stein J.C."/>
            <person name="Glaubitz J.C."/>
            <person name="Lu F."/>
            <person name="Yu G."/>
            <person name="Liang C."/>
            <person name="Fengler K."/>
            <person name="Li B."/>
            <person name="Rafalski A."/>
            <person name="Schnable P.S."/>
            <person name="Ware D.H."/>
            <person name="Buckler E.S."/>
            <person name="Lai J."/>
        </authorList>
    </citation>
    <scope>NUCLEOTIDE SEQUENCE [LARGE SCALE GENOMIC DNA]</scope>
    <source>
        <tissue evidence="1">Seedling</tissue>
    </source>
</reference>
<gene>
    <name evidence="1" type="ORF">Zm00014a_027356</name>
</gene>